<dbReference type="GO" id="GO:0005829">
    <property type="term" value="C:cytosol"/>
    <property type="evidence" value="ECO:0007669"/>
    <property type="project" value="TreeGrafter"/>
</dbReference>
<evidence type="ECO:0000259" key="2">
    <source>
        <dbReference type="PROSITE" id="PS50222"/>
    </source>
</evidence>
<dbReference type="AlphaFoldDB" id="A0A1A9ZP29"/>
<dbReference type="Gene3D" id="1.10.238.10">
    <property type="entry name" value="EF-hand"/>
    <property type="match status" value="1"/>
</dbReference>
<dbReference type="InterPro" id="IPR011992">
    <property type="entry name" value="EF-hand-dom_pair"/>
</dbReference>
<dbReference type="PROSITE" id="PS50222">
    <property type="entry name" value="EF_HAND_2"/>
    <property type="match status" value="1"/>
</dbReference>
<dbReference type="GO" id="GO:0005634">
    <property type="term" value="C:nucleus"/>
    <property type="evidence" value="ECO:0007669"/>
    <property type="project" value="TreeGrafter"/>
</dbReference>
<dbReference type="PANTHER" id="PTHR19972">
    <property type="entry name" value="CALBINDIN"/>
    <property type="match status" value="1"/>
</dbReference>
<evidence type="ECO:0000313" key="4">
    <source>
        <dbReference type="Proteomes" id="UP000092445"/>
    </source>
</evidence>
<proteinExistence type="predicted"/>
<dbReference type="PANTHER" id="PTHR19972:SF10">
    <property type="entry name" value="CALBINDIN-32"/>
    <property type="match status" value="1"/>
</dbReference>
<dbReference type="Pfam" id="PF00036">
    <property type="entry name" value="EF-hand_1"/>
    <property type="match status" value="1"/>
</dbReference>
<dbReference type="InterPro" id="IPR002048">
    <property type="entry name" value="EF_hand_dom"/>
</dbReference>
<feature type="domain" description="EF-hand" evidence="2">
    <location>
        <begin position="36"/>
        <end position="71"/>
    </location>
</feature>
<dbReference type="SMART" id="SM00054">
    <property type="entry name" value="EFh"/>
    <property type="match status" value="1"/>
</dbReference>
<evidence type="ECO:0000313" key="3">
    <source>
        <dbReference type="EnsemblMetazoa" id="GPAI020599-PA"/>
    </source>
</evidence>
<dbReference type="GO" id="GO:0030425">
    <property type="term" value="C:dendrite"/>
    <property type="evidence" value="ECO:0007669"/>
    <property type="project" value="TreeGrafter"/>
</dbReference>
<dbReference type="GO" id="GO:0005509">
    <property type="term" value="F:calcium ion binding"/>
    <property type="evidence" value="ECO:0007669"/>
    <property type="project" value="InterPro"/>
</dbReference>
<keyword evidence="4" id="KW-1185">Reference proteome</keyword>
<dbReference type="PROSITE" id="PS00018">
    <property type="entry name" value="EF_HAND_1"/>
    <property type="match status" value="1"/>
</dbReference>
<dbReference type="Proteomes" id="UP000092445">
    <property type="component" value="Unassembled WGS sequence"/>
</dbReference>
<protein>
    <recommendedName>
        <fullName evidence="2">EF-hand domain-containing protein</fullName>
    </recommendedName>
</protein>
<keyword evidence="1" id="KW-0106">Calcium</keyword>
<dbReference type="InterPro" id="IPR018247">
    <property type="entry name" value="EF_Hand_1_Ca_BS"/>
</dbReference>
<reference evidence="3" key="2">
    <citation type="submission" date="2020-05" db="UniProtKB">
        <authorList>
            <consortium name="EnsemblMetazoa"/>
        </authorList>
    </citation>
    <scope>IDENTIFICATION</scope>
    <source>
        <strain evidence="3">IAEA</strain>
    </source>
</reference>
<evidence type="ECO:0000256" key="1">
    <source>
        <dbReference type="ARBA" id="ARBA00022837"/>
    </source>
</evidence>
<dbReference type="GO" id="GO:1900271">
    <property type="term" value="P:regulation of long-term synaptic potentiation"/>
    <property type="evidence" value="ECO:0007669"/>
    <property type="project" value="TreeGrafter"/>
</dbReference>
<reference evidence="4" key="1">
    <citation type="submission" date="2014-03" db="EMBL/GenBank/DDBJ databases">
        <authorList>
            <person name="Aksoy S."/>
            <person name="Warren W."/>
            <person name="Wilson R.K."/>
        </authorList>
    </citation>
    <scope>NUCLEOTIDE SEQUENCE [LARGE SCALE GENOMIC DNA]</scope>
    <source>
        <strain evidence="4">IAEA</strain>
    </source>
</reference>
<dbReference type="EnsemblMetazoa" id="GPAI020599-RA">
    <property type="protein sequence ID" value="GPAI020599-PA"/>
    <property type="gene ID" value="GPAI020599"/>
</dbReference>
<dbReference type="InterPro" id="IPR051001">
    <property type="entry name" value="Calbindin_Ca-bind"/>
</dbReference>
<dbReference type="GO" id="GO:0043195">
    <property type="term" value="C:terminal bouton"/>
    <property type="evidence" value="ECO:0007669"/>
    <property type="project" value="TreeGrafter"/>
</dbReference>
<dbReference type="GO" id="GO:0099509">
    <property type="term" value="P:regulation of presynaptic cytosolic calcium ion concentration"/>
    <property type="evidence" value="ECO:0007669"/>
    <property type="project" value="TreeGrafter"/>
</dbReference>
<dbReference type="VEuPathDB" id="VectorBase:GPAI020599"/>
<name>A0A1A9ZP29_GLOPL</name>
<accession>A0A1A9ZP29</accession>
<organism evidence="3 4">
    <name type="scientific">Glossina pallidipes</name>
    <name type="common">Tsetse fly</name>
    <dbReference type="NCBI Taxonomy" id="7398"/>
    <lineage>
        <taxon>Eukaryota</taxon>
        <taxon>Metazoa</taxon>
        <taxon>Ecdysozoa</taxon>
        <taxon>Arthropoda</taxon>
        <taxon>Hexapoda</taxon>
        <taxon>Insecta</taxon>
        <taxon>Pterygota</taxon>
        <taxon>Neoptera</taxon>
        <taxon>Endopterygota</taxon>
        <taxon>Diptera</taxon>
        <taxon>Brachycera</taxon>
        <taxon>Muscomorpha</taxon>
        <taxon>Hippoboscoidea</taxon>
        <taxon>Glossinidae</taxon>
        <taxon>Glossina</taxon>
    </lineage>
</organism>
<dbReference type="SUPFAM" id="SSF47473">
    <property type="entry name" value="EF-hand"/>
    <property type="match status" value="1"/>
</dbReference>
<dbReference type="STRING" id="7398.A0A1A9ZP29"/>
<sequence>MIKFNKPLKLGKSFSTDNKLLQQRSVGMMEEGAAKLTKEDIEKVFSLYDRDNSGTIENEELKGFLKDLLELVKKIVILVQTKYFLRRTSSANFNTLCQAMKPLPAVPNRT</sequence>